<dbReference type="RefSeq" id="WP_077691390.1">
    <property type="nucleotide sequence ID" value="NZ_JACCHL010000001.1"/>
</dbReference>
<dbReference type="EMBL" id="JACCHL010000001">
    <property type="protein sequence ID" value="NYH51196.1"/>
    <property type="molecule type" value="Genomic_DNA"/>
</dbReference>
<gene>
    <name evidence="1" type="ORF">HNR06_000785</name>
    <name evidence="2" type="ORF">NOSIN_15120</name>
</gene>
<evidence type="ECO:0000313" key="2">
    <source>
        <dbReference type="EMBL" id="OOC54968.1"/>
    </source>
</evidence>
<reference evidence="2" key="2">
    <citation type="submission" date="2016-08" db="EMBL/GenBank/DDBJ databases">
        <authorList>
            <person name="Seilhamer J.J."/>
        </authorList>
    </citation>
    <scope>NUCLEOTIDE SEQUENCE [LARGE SCALE GENOMIC DNA]</scope>
    <source>
        <strain evidence="2">UTMC102</strain>
    </source>
</reference>
<accession>A0A7Z0BHN8</accession>
<reference evidence="1 4" key="3">
    <citation type="submission" date="2020-07" db="EMBL/GenBank/DDBJ databases">
        <title>Sequencing the genomes of 1000 actinobacteria strains.</title>
        <authorList>
            <person name="Klenk H.-P."/>
        </authorList>
    </citation>
    <scope>NUCLEOTIDE SEQUENCE [LARGE SCALE GENOMIC DNA]</scope>
    <source>
        <strain evidence="1 4">DSM 45278</strain>
    </source>
</reference>
<dbReference type="OrthoDB" id="3429679at2"/>
<proteinExistence type="predicted"/>
<name>A0A1V3C2U8_9ACTN</name>
<reference evidence="3" key="1">
    <citation type="submission" date="2016-08" db="EMBL/GenBank/DDBJ databases">
        <authorList>
            <person name="Tokovenko B."/>
            <person name="Kalinowski J."/>
        </authorList>
    </citation>
    <scope>NUCLEOTIDE SEQUENCE [LARGE SCALE GENOMIC DNA]</scope>
    <source>
        <strain evidence="3">UTMC102</strain>
    </source>
</reference>
<evidence type="ECO:0000313" key="1">
    <source>
        <dbReference type="EMBL" id="NYH51196.1"/>
    </source>
</evidence>
<dbReference type="Proteomes" id="UP000584931">
    <property type="component" value="Unassembled WGS sequence"/>
</dbReference>
<accession>A0A1V3C2U8</accession>
<evidence type="ECO:0000313" key="3">
    <source>
        <dbReference type="Proteomes" id="UP000189004"/>
    </source>
</evidence>
<protein>
    <submittedName>
        <fullName evidence="2">Uncharacterized protein</fullName>
    </submittedName>
</protein>
<organism evidence="2 3">
    <name type="scientific">Nocardiopsis sinuspersici</name>
    <dbReference type="NCBI Taxonomy" id="501010"/>
    <lineage>
        <taxon>Bacteria</taxon>
        <taxon>Bacillati</taxon>
        <taxon>Actinomycetota</taxon>
        <taxon>Actinomycetes</taxon>
        <taxon>Streptosporangiales</taxon>
        <taxon>Nocardiopsidaceae</taxon>
        <taxon>Nocardiopsis</taxon>
    </lineage>
</organism>
<dbReference type="AlphaFoldDB" id="A0A1V3C2U8"/>
<keyword evidence="3" id="KW-1185">Reference proteome</keyword>
<evidence type="ECO:0000313" key="4">
    <source>
        <dbReference type="Proteomes" id="UP000584931"/>
    </source>
</evidence>
<dbReference type="Proteomes" id="UP000189004">
    <property type="component" value="Unassembled WGS sequence"/>
</dbReference>
<sequence length="99" mass="11280">MYDSAGPSPTEVVISWIPYDARFRERALRHALEDAGGRLLYAYVDNLVNRDNDDGRPLDEYDLRTMAAVREDLNRYSLASVDWRQVRDKLVAGVHGPVS</sequence>
<dbReference type="EMBL" id="MCOK01000001">
    <property type="protein sequence ID" value="OOC54968.1"/>
    <property type="molecule type" value="Genomic_DNA"/>
</dbReference>
<comment type="caution">
    <text evidence="2">The sequence shown here is derived from an EMBL/GenBank/DDBJ whole genome shotgun (WGS) entry which is preliminary data.</text>
</comment>